<dbReference type="EMBL" id="QQSY01000002">
    <property type="protein sequence ID" value="RDI98419.1"/>
    <property type="molecule type" value="Genomic_DNA"/>
</dbReference>
<dbReference type="Pfam" id="PF05545">
    <property type="entry name" value="FixQ"/>
    <property type="match status" value="1"/>
</dbReference>
<proteinExistence type="predicted"/>
<keyword evidence="2" id="KW-1185">Reference proteome</keyword>
<gene>
    <name evidence="1" type="ORF">DVT68_07715</name>
</gene>
<sequence>MVPGLITAILLLLFVGSCIWLWRPDNKPALDAAAQMPLEDDKEETP</sequence>
<accession>A0A370K6Z2</accession>
<reference evidence="1 2" key="1">
    <citation type="submission" date="2018-07" db="EMBL/GenBank/DDBJ databases">
        <title>Dyella solisilvae sp. nov., isolated from the pine and broad-leaved mixed forest soil.</title>
        <authorList>
            <person name="Gao Z."/>
            <person name="Qiu L."/>
        </authorList>
    </citation>
    <scope>NUCLEOTIDE SEQUENCE [LARGE SCALE GENOMIC DNA]</scope>
    <source>
        <strain evidence="1 2">DHG54</strain>
    </source>
</reference>
<dbReference type="InterPro" id="IPR008621">
    <property type="entry name" value="Cbb3-typ_cyt_oxidase_comp"/>
</dbReference>
<organism evidence="1 2">
    <name type="scientific">Dyella solisilvae</name>
    <dbReference type="NCBI Taxonomy" id="1920168"/>
    <lineage>
        <taxon>Bacteria</taxon>
        <taxon>Pseudomonadati</taxon>
        <taxon>Pseudomonadota</taxon>
        <taxon>Gammaproteobacteria</taxon>
        <taxon>Lysobacterales</taxon>
        <taxon>Rhodanobacteraceae</taxon>
        <taxon>Dyella</taxon>
    </lineage>
</organism>
<dbReference type="OrthoDB" id="6402501at2"/>
<evidence type="ECO:0000313" key="2">
    <source>
        <dbReference type="Proteomes" id="UP000254711"/>
    </source>
</evidence>
<name>A0A370K6Z2_9GAMM</name>
<evidence type="ECO:0000313" key="1">
    <source>
        <dbReference type="EMBL" id="RDI98419.1"/>
    </source>
</evidence>
<dbReference type="Proteomes" id="UP000254711">
    <property type="component" value="Unassembled WGS sequence"/>
</dbReference>
<comment type="caution">
    <text evidence="1">The sequence shown here is derived from an EMBL/GenBank/DDBJ whole genome shotgun (WGS) entry which is preliminary data.</text>
</comment>
<protein>
    <submittedName>
        <fullName evidence="1">Cbb3-type cytochrome c oxidase subunit 3</fullName>
    </submittedName>
</protein>
<dbReference type="AlphaFoldDB" id="A0A370K6Z2"/>